<organism evidence="2">
    <name type="scientific">bioreactor metagenome</name>
    <dbReference type="NCBI Taxonomy" id="1076179"/>
    <lineage>
        <taxon>unclassified sequences</taxon>
        <taxon>metagenomes</taxon>
        <taxon>ecological metagenomes</taxon>
    </lineage>
</organism>
<gene>
    <name evidence="2" type="ORF">SDC9_173875</name>
</gene>
<proteinExistence type="predicted"/>
<dbReference type="Gene3D" id="1.20.5.320">
    <property type="entry name" value="6-Phosphogluconate Dehydrogenase, domain 3"/>
    <property type="match status" value="1"/>
</dbReference>
<evidence type="ECO:0000256" key="1">
    <source>
        <dbReference type="SAM" id="MobiDB-lite"/>
    </source>
</evidence>
<protein>
    <recommendedName>
        <fullName evidence="3">Collagen-like protein</fullName>
    </recommendedName>
</protein>
<sequence length="184" mass="19431">MGPQGIQGHPGVEGPEGPEGPQGPAGVCSGCICEQQMYYVLNQIITKYPNRVIIINMEDGGSEEGIPTGFYPTPSSTVNPGLLILDSGVVNLCKIASFKITGVVYDTSIEYLPVPTEPEEGCGFDCEAAIRNYLTVGENVQISAGGQTVSNGPILRKEYGMIVSADNANVNPIFTSTCNIEVID</sequence>
<reference evidence="2" key="1">
    <citation type="submission" date="2019-08" db="EMBL/GenBank/DDBJ databases">
        <authorList>
            <person name="Kucharzyk K."/>
            <person name="Murdoch R.W."/>
            <person name="Higgins S."/>
            <person name="Loffler F."/>
        </authorList>
    </citation>
    <scope>NUCLEOTIDE SEQUENCE</scope>
</reference>
<dbReference type="AlphaFoldDB" id="A0A645GJX6"/>
<accession>A0A645GJX6</accession>
<dbReference type="EMBL" id="VSSQ01075984">
    <property type="protein sequence ID" value="MPN26450.1"/>
    <property type="molecule type" value="Genomic_DNA"/>
</dbReference>
<feature type="region of interest" description="Disordered" evidence="1">
    <location>
        <begin position="1"/>
        <end position="21"/>
    </location>
</feature>
<evidence type="ECO:0000313" key="2">
    <source>
        <dbReference type="EMBL" id="MPN26450.1"/>
    </source>
</evidence>
<evidence type="ECO:0008006" key="3">
    <source>
        <dbReference type="Google" id="ProtNLM"/>
    </source>
</evidence>
<comment type="caution">
    <text evidence="2">The sequence shown here is derived from an EMBL/GenBank/DDBJ whole genome shotgun (WGS) entry which is preliminary data.</text>
</comment>
<name>A0A645GJX6_9ZZZZ</name>